<dbReference type="Gene3D" id="1.10.510.10">
    <property type="entry name" value="Transferase(Phosphotransferase) domain 1"/>
    <property type="match status" value="1"/>
</dbReference>
<dbReference type="GO" id="GO:0000408">
    <property type="term" value="C:EKC/KEOPS complex"/>
    <property type="evidence" value="ECO:0007669"/>
    <property type="project" value="UniProtKB-ARBA"/>
</dbReference>
<evidence type="ECO:0000313" key="13">
    <source>
        <dbReference type="Proteomes" id="UP000053447"/>
    </source>
</evidence>
<dbReference type="Proteomes" id="UP000053447">
    <property type="component" value="Unassembled WGS sequence"/>
</dbReference>
<dbReference type="GeneID" id="28942061"/>
<dbReference type="InterPro" id="IPR008266">
    <property type="entry name" value="Tyr_kinase_AS"/>
</dbReference>
<dbReference type="PANTHER" id="PTHR12209:SF0">
    <property type="entry name" value="EKC_KEOPS COMPLEX SUBUNIT TP53RK"/>
    <property type="match status" value="1"/>
</dbReference>
<dbReference type="EC" id="2.7.11.1" evidence="2"/>
<dbReference type="PROSITE" id="PS00109">
    <property type="entry name" value="PROTEIN_KINASE_TYR"/>
    <property type="match status" value="1"/>
</dbReference>
<dbReference type="RefSeq" id="XP_018227947.1">
    <property type="nucleotide sequence ID" value="XM_018375806.1"/>
</dbReference>
<keyword evidence="5" id="KW-0819">tRNA processing</keyword>
<evidence type="ECO:0000256" key="10">
    <source>
        <dbReference type="ARBA" id="ARBA00048679"/>
    </source>
</evidence>
<proteinExistence type="inferred from homology"/>
<evidence type="ECO:0000259" key="11">
    <source>
        <dbReference type="PROSITE" id="PS50011"/>
    </source>
</evidence>
<dbReference type="GO" id="GO:0070525">
    <property type="term" value="P:tRNA threonylcarbamoyladenosine metabolic process"/>
    <property type="evidence" value="ECO:0007669"/>
    <property type="project" value="TreeGrafter"/>
</dbReference>
<keyword evidence="7 12" id="KW-0418">Kinase</keyword>
<feature type="domain" description="Protein kinase" evidence="11">
    <location>
        <begin position="1"/>
        <end position="236"/>
    </location>
</feature>
<dbReference type="STRING" id="1408657.A0A0W4ZCV6"/>
<dbReference type="AlphaFoldDB" id="A0A0W4ZCV6"/>
<evidence type="ECO:0000256" key="1">
    <source>
        <dbReference type="ARBA" id="ARBA00010630"/>
    </source>
</evidence>
<dbReference type="InterPro" id="IPR011009">
    <property type="entry name" value="Kinase-like_dom_sf"/>
</dbReference>
<keyword evidence="13" id="KW-1185">Reference proteome</keyword>
<evidence type="ECO:0000256" key="6">
    <source>
        <dbReference type="ARBA" id="ARBA00022741"/>
    </source>
</evidence>
<dbReference type="GO" id="GO:0005524">
    <property type="term" value="F:ATP binding"/>
    <property type="evidence" value="ECO:0007669"/>
    <property type="project" value="UniProtKB-KW"/>
</dbReference>
<comment type="caution">
    <text evidence="12">The sequence shown here is derived from an EMBL/GenBank/DDBJ whole genome shotgun (WGS) entry which is preliminary data.</text>
</comment>
<keyword evidence="3" id="KW-0723">Serine/threonine-protein kinase</keyword>
<dbReference type="GO" id="GO:0004674">
    <property type="term" value="F:protein serine/threonine kinase activity"/>
    <property type="evidence" value="ECO:0007669"/>
    <property type="project" value="UniProtKB-KW"/>
</dbReference>
<dbReference type="PANTHER" id="PTHR12209">
    <property type="entry name" value="NON-SPECIFIC SERINE/THREONINE PROTEIN KINASE"/>
    <property type="match status" value="1"/>
</dbReference>
<gene>
    <name evidence="12" type="ORF">T551_03543</name>
</gene>
<dbReference type="EMBL" id="LFWA01000018">
    <property type="protein sequence ID" value="KTW26244.1"/>
    <property type="molecule type" value="Genomic_DNA"/>
</dbReference>
<evidence type="ECO:0000256" key="2">
    <source>
        <dbReference type="ARBA" id="ARBA00012513"/>
    </source>
</evidence>
<evidence type="ECO:0000256" key="3">
    <source>
        <dbReference type="ARBA" id="ARBA00022527"/>
    </source>
</evidence>
<dbReference type="FunFam" id="3.30.200.20:FF:000201">
    <property type="entry name" value="TP53-regulating kinase isoform X1"/>
    <property type="match status" value="1"/>
</dbReference>
<keyword evidence="8" id="KW-0067">ATP-binding</keyword>
<dbReference type="NCBIfam" id="TIGR03724">
    <property type="entry name" value="arch_bud32"/>
    <property type="match status" value="1"/>
</dbReference>
<dbReference type="GO" id="GO:0005634">
    <property type="term" value="C:nucleus"/>
    <property type="evidence" value="ECO:0007669"/>
    <property type="project" value="TreeGrafter"/>
</dbReference>
<evidence type="ECO:0000313" key="12">
    <source>
        <dbReference type="EMBL" id="KTW26244.1"/>
    </source>
</evidence>
<protein>
    <recommendedName>
        <fullName evidence="2">non-specific serine/threonine protein kinase</fullName>
        <ecNumber evidence="2">2.7.11.1</ecNumber>
    </recommendedName>
</protein>
<comment type="similarity">
    <text evidence="1">Belongs to the protein kinase superfamily. BUD32 family.</text>
</comment>
<accession>A0A0W4ZCV6</accession>
<evidence type="ECO:0000256" key="8">
    <source>
        <dbReference type="ARBA" id="ARBA00022840"/>
    </source>
</evidence>
<keyword evidence="6" id="KW-0547">Nucleotide-binding</keyword>
<dbReference type="Pfam" id="PF06293">
    <property type="entry name" value="Kdo"/>
    <property type="match status" value="1"/>
</dbReference>
<comment type="catalytic activity">
    <reaction evidence="10">
        <text>L-seryl-[protein] + ATP = O-phospho-L-seryl-[protein] + ADP + H(+)</text>
        <dbReference type="Rhea" id="RHEA:17989"/>
        <dbReference type="Rhea" id="RHEA-COMP:9863"/>
        <dbReference type="Rhea" id="RHEA-COMP:11604"/>
        <dbReference type="ChEBI" id="CHEBI:15378"/>
        <dbReference type="ChEBI" id="CHEBI:29999"/>
        <dbReference type="ChEBI" id="CHEBI:30616"/>
        <dbReference type="ChEBI" id="CHEBI:83421"/>
        <dbReference type="ChEBI" id="CHEBI:456216"/>
        <dbReference type="EC" id="2.7.11.1"/>
    </reaction>
</comment>
<evidence type="ECO:0000256" key="7">
    <source>
        <dbReference type="ARBA" id="ARBA00022777"/>
    </source>
</evidence>
<dbReference type="InterPro" id="IPR000719">
    <property type="entry name" value="Prot_kinase_dom"/>
</dbReference>
<dbReference type="SUPFAM" id="SSF56112">
    <property type="entry name" value="Protein kinase-like (PK-like)"/>
    <property type="match status" value="1"/>
</dbReference>
<evidence type="ECO:0000256" key="4">
    <source>
        <dbReference type="ARBA" id="ARBA00022679"/>
    </source>
</evidence>
<dbReference type="GO" id="GO:0008033">
    <property type="term" value="P:tRNA processing"/>
    <property type="evidence" value="ECO:0007669"/>
    <property type="project" value="UniProtKB-KW"/>
</dbReference>
<dbReference type="Gene3D" id="3.30.200.20">
    <property type="entry name" value="Phosphorylase Kinase, domain 1"/>
    <property type="match status" value="1"/>
</dbReference>
<evidence type="ECO:0000256" key="9">
    <source>
        <dbReference type="ARBA" id="ARBA00047899"/>
    </source>
</evidence>
<dbReference type="PROSITE" id="PS50011">
    <property type="entry name" value="PROTEIN_KINASE_DOM"/>
    <property type="match status" value="1"/>
</dbReference>
<reference evidence="13" key="1">
    <citation type="journal article" date="2016" name="Nat. Commun.">
        <title>Genome analysis of three Pneumocystis species reveals adaptation mechanisms to life exclusively in mammalian hosts.</title>
        <authorList>
            <person name="Ma L."/>
            <person name="Chen Z."/>
            <person name="Huang D.W."/>
            <person name="Kutty G."/>
            <person name="Ishihara M."/>
            <person name="Wang H."/>
            <person name="Abouelleil A."/>
            <person name="Bishop L."/>
            <person name="Davey E."/>
            <person name="Deng R."/>
            <person name="Deng X."/>
            <person name="Fan L."/>
            <person name="Fantoni G."/>
            <person name="Fitzgerald M."/>
            <person name="Gogineni E."/>
            <person name="Goldberg J.M."/>
            <person name="Handley G."/>
            <person name="Hu X."/>
            <person name="Huber C."/>
            <person name="Jiao X."/>
            <person name="Jones K."/>
            <person name="Levin J.Z."/>
            <person name="Liu Y."/>
            <person name="Macdonald P."/>
            <person name="Melnikov A."/>
            <person name="Raley C."/>
            <person name="Sassi M."/>
            <person name="Sherman B.T."/>
            <person name="Song X."/>
            <person name="Sykes S."/>
            <person name="Tran B."/>
            <person name="Walsh L."/>
            <person name="Xia Y."/>
            <person name="Yang J."/>
            <person name="Young S."/>
            <person name="Zeng Q."/>
            <person name="Zheng X."/>
            <person name="Stephens R."/>
            <person name="Nusbaum C."/>
            <person name="Birren B.W."/>
            <person name="Azadi P."/>
            <person name="Lempicki R.A."/>
            <person name="Cuomo C.A."/>
            <person name="Kovacs J.A."/>
        </authorList>
    </citation>
    <scope>NUCLEOTIDE SEQUENCE [LARGE SCALE GENOMIC DNA]</scope>
    <source>
        <strain evidence="13">RU7</strain>
    </source>
</reference>
<dbReference type="InterPro" id="IPR022495">
    <property type="entry name" value="Bud32"/>
</dbReference>
<dbReference type="OrthoDB" id="3399at2759"/>
<keyword evidence="4" id="KW-0808">Transferase</keyword>
<comment type="catalytic activity">
    <reaction evidence="9">
        <text>L-threonyl-[protein] + ATP = O-phospho-L-threonyl-[protein] + ADP + H(+)</text>
        <dbReference type="Rhea" id="RHEA:46608"/>
        <dbReference type="Rhea" id="RHEA-COMP:11060"/>
        <dbReference type="Rhea" id="RHEA-COMP:11605"/>
        <dbReference type="ChEBI" id="CHEBI:15378"/>
        <dbReference type="ChEBI" id="CHEBI:30013"/>
        <dbReference type="ChEBI" id="CHEBI:30616"/>
        <dbReference type="ChEBI" id="CHEBI:61977"/>
        <dbReference type="ChEBI" id="CHEBI:456216"/>
        <dbReference type="EC" id="2.7.11.1"/>
    </reaction>
</comment>
<evidence type="ECO:0000256" key="5">
    <source>
        <dbReference type="ARBA" id="ARBA00022694"/>
    </source>
</evidence>
<dbReference type="VEuPathDB" id="FungiDB:T551_03543"/>
<dbReference type="GO" id="GO:0005829">
    <property type="term" value="C:cytosol"/>
    <property type="evidence" value="ECO:0007669"/>
    <property type="project" value="TreeGrafter"/>
</dbReference>
<name>A0A0W4ZCV6_PNEJ7</name>
<organism evidence="12 13">
    <name type="scientific">Pneumocystis jirovecii (strain RU7)</name>
    <name type="common">Human pneumocystis pneumonia agent</name>
    <dbReference type="NCBI Taxonomy" id="1408657"/>
    <lineage>
        <taxon>Eukaryota</taxon>
        <taxon>Fungi</taxon>
        <taxon>Dikarya</taxon>
        <taxon>Ascomycota</taxon>
        <taxon>Taphrinomycotina</taxon>
        <taxon>Pneumocystomycetes</taxon>
        <taxon>Pneumocystaceae</taxon>
        <taxon>Pneumocystis</taxon>
    </lineage>
</organism>
<sequence length="236" mass="27601">MEENPERLLIKQGAESLTYKTLFLPGIPCLLKIRFAKPYRHPVLDERLRKHRIHVEARLLYKCYKGGISCPALYFVDVKKGELWTEWIEGKTLKDELLYWENNTRPYQQDCKLIMVSIGRNIGKMHQLDVVHGDLTTSNIIIRLPSYQQSSLSLELTEDDKIVIIDFGLGCVTHIIEDKAVDLYVLERTFQSTHPQSEFLLKYILEGYLESWKGSKNVLRRLEEVRLRGRKRNIIG</sequence>